<dbReference type="Proteomes" id="UP001057402">
    <property type="component" value="Chromosome 4"/>
</dbReference>
<comment type="caution">
    <text evidence="1">The sequence shown here is derived from an EMBL/GenBank/DDBJ whole genome shotgun (WGS) entry which is preliminary data.</text>
</comment>
<name>A0ACB9R4A2_9MYRT</name>
<proteinExistence type="predicted"/>
<organism evidence="1 2">
    <name type="scientific">Melastoma candidum</name>
    <dbReference type="NCBI Taxonomy" id="119954"/>
    <lineage>
        <taxon>Eukaryota</taxon>
        <taxon>Viridiplantae</taxon>
        <taxon>Streptophyta</taxon>
        <taxon>Embryophyta</taxon>
        <taxon>Tracheophyta</taxon>
        <taxon>Spermatophyta</taxon>
        <taxon>Magnoliopsida</taxon>
        <taxon>eudicotyledons</taxon>
        <taxon>Gunneridae</taxon>
        <taxon>Pentapetalae</taxon>
        <taxon>rosids</taxon>
        <taxon>malvids</taxon>
        <taxon>Myrtales</taxon>
        <taxon>Melastomataceae</taxon>
        <taxon>Melastomatoideae</taxon>
        <taxon>Melastomateae</taxon>
        <taxon>Melastoma</taxon>
    </lineage>
</organism>
<keyword evidence="2" id="KW-1185">Reference proteome</keyword>
<reference evidence="2" key="1">
    <citation type="journal article" date="2023" name="Front. Plant Sci.">
        <title>Chromosomal-level genome assembly of Melastoma candidum provides insights into trichome evolution.</title>
        <authorList>
            <person name="Zhong Y."/>
            <person name="Wu W."/>
            <person name="Sun C."/>
            <person name="Zou P."/>
            <person name="Liu Y."/>
            <person name="Dai S."/>
            <person name="Zhou R."/>
        </authorList>
    </citation>
    <scope>NUCLEOTIDE SEQUENCE [LARGE SCALE GENOMIC DNA]</scope>
</reference>
<sequence length="362" mass="39618">MESGQPRTSPWEEMIPGLPDDVAVECFLRLPYTAHSSACRISRSWSSLLQSRRFYSFRRSLHRSRPLACLVQQSPPSSTDDPISKPASPAMNSSPPDGPVQSYSVSVFDPGSLSWTRVPPIPDFPDGLPLFCQLASTDGKLLVLGGWDPATYAPLRRVYLHDFITRKWQRRADMPGTRTFFAAAGADGGRVFVAGGHDECKNALSTAWAYDVGRDEWEEMEEMSQERDECEGAILGEGREFWVVSGYRTERQGQFEGSADVYEIGEGGRARRRRRVEGAWEEGKCPRGGVGFGGVTEAGVQVGRCGVVVGGRAVLVGSEYQGGKQSFFVGDRNGDGKLGKLVKVEVPDEFSGFVQSGCSIEV</sequence>
<evidence type="ECO:0000313" key="2">
    <source>
        <dbReference type="Proteomes" id="UP001057402"/>
    </source>
</evidence>
<evidence type="ECO:0000313" key="1">
    <source>
        <dbReference type="EMBL" id="KAI4373710.1"/>
    </source>
</evidence>
<protein>
    <submittedName>
        <fullName evidence="1">Uncharacterized protein</fullName>
    </submittedName>
</protein>
<gene>
    <name evidence="1" type="ORF">MLD38_011803</name>
</gene>
<dbReference type="EMBL" id="CM042883">
    <property type="protein sequence ID" value="KAI4373710.1"/>
    <property type="molecule type" value="Genomic_DNA"/>
</dbReference>
<accession>A0ACB9R4A2</accession>